<dbReference type="InterPro" id="IPR050884">
    <property type="entry name" value="CNP_phosphodiesterase-III"/>
</dbReference>
<keyword evidence="5" id="KW-0732">Signal</keyword>
<dbReference type="InterPro" id="IPR004843">
    <property type="entry name" value="Calcineurin-like_PHP"/>
</dbReference>
<evidence type="ECO:0000256" key="1">
    <source>
        <dbReference type="ARBA" id="ARBA00022723"/>
    </source>
</evidence>
<dbReference type="GO" id="GO:0016787">
    <property type="term" value="F:hydrolase activity"/>
    <property type="evidence" value="ECO:0007669"/>
    <property type="project" value="UniProtKB-KW"/>
</dbReference>
<feature type="signal peptide" evidence="5">
    <location>
        <begin position="1"/>
        <end position="33"/>
    </location>
</feature>
<dbReference type="Proteomes" id="UP001589855">
    <property type="component" value="Unassembled WGS sequence"/>
</dbReference>
<evidence type="ECO:0000313" key="7">
    <source>
        <dbReference type="EMBL" id="MFC0423957.1"/>
    </source>
</evidence>
<organism evidence="7 8">
    <name type="scientific">Lactiplantibacillus plajomi</name>
    <dbReference type="NCBI Taxonomy" id="1457217"/>
    <lineage>
        <taxon>Bacteria</taxon>
        <taxon>Bacillati</taxon>
        <taxon>Bacillota</taxon>
        <taxon>Bacilli</taxon>
        <taxon>Lactobacillales</taxon>
        <taxon>Lactobacillaceae</taxon>
        <taxon>Lactiplantibacillus</taxon>
    </lineage>
</organism>
<dbReference type="PANTHER" id="PTHR42988:SF2">
    <property type="entry name" value="CYCLIC NUCLEOTIDE PHOSPHODIESTERASE CBUA0032-RELATED"/>
    <property type="match status" value="1"/>
</dbReference>
<feature type="chain" id="PRO_5046437472" evidence="5">
    <location>
        <begin position="34"/>
        <end position="448"/>
    </location>
</feature>
<dbReference type="PANTHER" id="PTHR42988">
    <property type="entry name" value="PHOSPHOHYDROLASE"/>
    <property type="match status" value="1"/>
</dbReference>
<reference evidence="7 8" key="1">
    <citation type="submission" date="2024-09" db="EMBL/GenBank/DDBJ databases">
        <authorList>
            <person name="Sun Q."/>
            <person name="Mori K."/>
        </authorList>
    </citation>
    <scope>NUCLEOTIDE SEQUENCE [LARGE SCALE GENOMIC DNA]</scope>
    <source>
        <strain evidence="7 8">TBRC 4575</strain>
    </source>
</reference>
<dbReference type="Pfam" id="PF00149">
    <property type="entry name" value="Metallophos"/>
    <property type="match status" value="1"/>
</dbReference>
<evidence type="ECO:0000256" key="4">
    <source>
        <dbReference type="ARBA" id="ARBA00025742"/>
    </source>
</evidence>
<keyword evidence="8" id="KW-1185">Reference proteome</keyword>
<dbReference type="InterPro" id="IPR029052">
    <property type="entry name" value="Metallo-depent_PP-like"/>
</dbReference>
<keyword evidence="1" id="KW-0479">Metal-binding</keyword>
<evidence type="ECO:0000256" key="2">
    <source>
        <dbReference type="ARBA" id="ARBA00022801"/>
    </source>
</evidence>
<comment type="caution">
    <text evidence="7">The sequence shown here is derived from an EMBL/GenBank/DDBJ whole genome shotgun (WGS) entry which is preliminary data.</text>
</comment>
<dbReference type="RefSeq" id="WP_137645532.1">
    <property type="nucleotide sequence ID" value="NZ_BAABRM010000019.1"/>
</dbReference>
<dbReference type="EMBL" id="JBHLUK010000063">
    <property type="protein sequence ID" value="MFC0423957.1"/>
    <property type="molecule type" value="Genomic_DNA"/>
</dbReference>
<dbReference type="PROSITE" id="PS51257">
    <property type="entry name" value="PROKAR_LIPOPROTEIN"/>
    <property type="match status" value="1"/>
</dbReference>
<dbReference type="SUPFAM" id="SSF56300">
    <property type="entry name" value="Metallo-dependent phosphatases"/>
    <property type="match status" value="1"/>
</dbReference>
<dbReference type="PIRSF" id="PIRSF034890">
    <property type="entry name" value="Pesteras_lmo2642"/>
    <property type="match status" value="1"/>
</dbReference>
<dbReference type="Gene3D" id="1.10.246.180">
    <property type="match status" value="1"/>
</dbReference>
<evidence type="ECO:0000256" key="5">
    <source>
        <dbReference type="SAM" id="SignalP"/>
    </source>
</evidence>
<gene>
    <name evidence="7" type="ORF">ACFFGS_07450</name>
</gene>
<sequence length="448" mass="49529">MRNETITLTLKRTLTTCGLLALLFLLFLGGCHAKSAARPAPSNARQITAMVLSDNHTIAPTLHDNGNSFDTYAANDGGADLKYSATILRAFVQQALKTKPDVVILSGDLTNNGERASHDYVAKQLKRLRTAHIQPYVVPGNHDINNPIARRFKGKQQFEVDGVSPEQFKKVYHQDGYAQAAETDSNSLSYLVKPGKKTWFLMLNSAIYRGNYQQGSATVGGGLNDGTLKWVKQVGQRAKKQGATVIPVLHHNTMDHTMIHQDYTIGYADQVRDVFTKAGIKLSLSGHIHAQNITHQQVNGTRLTDIASGSLIIAPHYYGTLTVNQKSGQARYHATRLNVSDYIQTHQGKTAAATYRKYDHDVLYASGYNAALAQLYEGRGESNLSTAKMKRLADGMGRANIAMFRGTPIKDAKLLDEWQAMPKDTPFRSFILRTNSLKNNLNWRGATR</sequence>
<feature type="domain" description="Calcineurin-like phosphoesterase" evidence="6">
    <location>
        <begin position="50"/>
        <end position="290"/>
    </location>
</feature>
<accession>A0ABV6K4B3</accession>
<dbReference type="EC" id="3.1.-.-" evidence="7"/>
<dbReference type="InterPro" id="IPR012365">
    <property type="entry name" value="Pesteras_lmo2642"/>
</dbReference>
<protein>
    <submittedName>
        <fullName evidence="7">Metallophosphoesterase family protein</fullName>
        <ecNumber evidence="7">3.1.-.-</ecNumber>
    </submittedName>
</protein>
<dbReference type="Gene3D" id="3.60.21.10">
    <property type="match status" value="1"/>
</dbReference>
<comment type="similarity">
    <text evidence="4">Belongs to the cyclic nucleotide phosphodiesterase class-III family.</text>
</comment>
<keyword evidence="3" id="KW-0408">Iron</keyword>
<evidence type="ECO:0000313" key="8">
    <source>
        <dbReference type="Proteomes" id="UP001589855"/>
    </source>
</evidence>
<name>A0ABV6K4B3_9LACO</name>
<proteinExistence type="inferred from homology"/>
<evidence type="ECO:0000256" key="3">
    <source>
        <dbReference type="ARBA" id="ARBA00023004"/>
    </source>
</evidence>
<keyword evidence="2 7" id="KW-0378">Hydrolase</keyword>
<evidence type="ECO:0000259" key="6">
    <source>
        <dbReference type="Pfam" id="PF00149"/>
    </source>
</evidence>